<feature type="region of interest" description="Disordered" evidence="1">
    <location>
        <begin position="133"/>
        <end position="189"/>
    </location>
</feature>
<evidence type="ECO:0000313" key="4">
    <source>
        <dbReference type="Proteomes" id="UP001187471"/>
    </source>
</evidence>
<keyword evidence="2" id="KW-0472">Membrane</keyword>
<feature type="transmembrane region" description="Helical" evidence="2">
    <location>
        <begin position="16"/>
        <end position="35"/>
    </location>
</feature>
<gene>
    <name evidence="3" type="ORF">RJ640_002007</name>
</gene>
<dbReference type="EMBL" id="JAVXUO010000919">
    <property type="protein sequence ID" value="KAK2988066.1"/>
    <property type="molecule type" value="Genomic_DNA"/>
</dbReference>
<organism evidence="3 4">
    <name type="scientific">Escallonia rubra</name>
    <dbReference type="NCBI Taxonomy" id="112253"/>
    <lineage>
        <taxon>Eukaryota</taxon>
        <taxon>Viridiplantae</taxon>
        <taxon>Streptophyta</taxon>
        <taxon>Embryophyta</taxon>
        <taxon>Tracheophyta</taxon>
        <taxon>Spermatophyta</taxon>
        <taxon>Magnoliopsida</taxon>
        <taxon>eudicotyledons</taxon>
        <taxon>Gunneridae</taxon>
        <taxon>Pentapetalae</taxon>
        <taxon>asterids</taxon>
        <taxon>campanulids</taxon>
        <taxon>Escalloniales</taxon>
        <taxon>Escalloniaceae</taxon>
        <taxon>Escallonia</taxon>
    </lineage>
</organism>
<name>A0AA88UN00_9ASTE</name>
<comment type="caution">
    <text evidence="3">The sequence shown here is derived from an EMBL/GenBank/DDBJ whole genome shotgun (WGS) entry which is preliminary data.</text>
</comment>
<dbReference type="PANTHER" id="PTHR33306">
    <property type="entry name" value="EXPRESSED PROTEIN-RELATED-RELATED"/>
    <property type="match status" value="1"/>
</dbReference>
<reference evidence="3" key="1">
    <citation type="submission" date="2022-12" db="EMBL/GenBank/DDBJ databases">
        <title>Draft genome assemblies for two species of Escallonia (Escalloniales).</title>
        <authorList>
            <person name="Chanderbali A."/>
            <person name="Dervinis C."/>
            <person name="Anghel I."/>
            <person name="Soltis D."/>
            <person name="Soltis P."/>
            <person name="Zapata F."/>
        </authorList>
    </citation>
    <scope>NUCLEOTIDE SEQUENCE</scope>
    <source>
        <strain evidence="3">UCBG92.1500</strain>
        <tissue evidence="3">Leaf</tissue>
    </source>
</reference>
<proteinExistence type="predicted"/>
<dbReference type="Proteomes" id="UP001187471">
    <property type="component" value="Unassembled WGS sequence"/>
</dbReference>
<dbReference type="AlphaFoldDB" id="A0AA88UN00"/>
<evidence type="ECO:0000313" key="3">
    <source>
        <dbReference type="EMBL" id="KAK2988066.1"/>
    </source>
</evidence>
<dbReference type="PANTHER" id="PTHR33306:SF5">
    <property type="entry name" value="OXIDOREDUCTASE_TRANSITION METAL ION-BINDING PROTEIN"/>
    <property type="match status" value="1"/>
</dbReference>
<protein>
    <submittedName>
        <fullName evidence="3">Uncharacterized protein</fullName>
    </submittedName>
</protein>
<keyword evidence="4" id="KW-1185">Reference proteome</keyword>
<keyword evidence="2" id="KW-0812">Transmembrane</keyword>
<accession>A0AA88UN00</accession>
<sequence length="189" mass="21165">MNYESVMEGFFDQLKLVIIVSPLLLLLVVHLLSNFDSRWSPFFMPLPERDFPDRAGGTPWGVGLLLTLERVLGSMVATNFEQLPAACRFGGETKRKPSKEMATALVGYILATRLSPSHLRQHHHRNTATFQQAATTASHGLHHRQKPTDPRNPLSPHPHPATSQKTPTAAIIAETQRRQHQKHPRPPPS</sequence>
<feature type="compositionally biased region" description="Basic residues" evidence="1">
    <location>
        <begin position="178"/>
        <end position="189"/>
    </location>
</feature>
<keyword evidence="2" id="KW-1133">Transmembrane helix</keyword>
<evidence type="ECO:0000256" key="2">
    <source>
        <dbReference type="SAM" id="Phobius"/>
    </source>
</evidence>
<evidence type="ECO:0000256" key="1">
    <source>
        <dbReference type="SAM" id="MobiDB-lite"/>
    </source>
</evidence>